<protein>
    <submittedName>
        <fullName evidence="6">UDP-3-O-(3-hydroxymyristoyl)glucosamine N-acyltransferase</fullName>
    </submittedName>
</protein>
<dbReference type="RefSeq" id="WP_086452416.1">
    <property type="nucleotide sequence ID" value="NZ_MSPP01000007.1"/>
</dbReference>
<keyword evidence="5 6" id="KW-0012">Acyltransferase</keyword>
<dbReference type="PANTHER" id="PTHR43378">
    <property type="entry name" value="UDP-3-O-ACYLGLUCOSAMINE N-ACYLTRANSFERASE"/>
    <property type="match status" value="1"/>
</dbReference>
<evidence type="ECO:0000256" key="1">
    <source>
        <dbReference type="ARBA" id="ARBA00022516"/>
    </source>
</evidence>
<keyword evidence="3 6" id="KW-0808">Transferase</keyword>
<evidence type="ECO:0000313" key="6">
    <source>
        <dbReference type="EMBL" id="OUD08178.1"/>
    </source>
</evidence>
<dbReference type="NCBIfam" id="NF002060">
    <property type="entry name" value="PRK00892.1"/>
    <property type="match status" value="1"/>
</dbReference>
<dbReference type="PANTHER" id="PTHR43378:SF2">
    <property type="entry name" value="UDP-3-O-ACYLGLUCOSAMINE N-ACYLTRANSFERASE 1, MITOCHONDRIAL-RELATED"/>
    <property type="match status" value="1"/>
</dbReference>
<evidence type="ECO:0000256" key="2">
    <source>
        <dbReference type="ARBA" id="ARBA00022556"/>
    </source>
</evidence>
<dbReference type="Pfam" id="PF00132">
    <property type="entry name" value="Hexapep"/>
    <property type="match status" value="2"/>
</dbReference>
<name>A0A251WVN2_9RHOB</name>
<keyword evidence="7" id="KW-1185">Reference proteome</keyword>
<accession>A0A251WVN2</accession>
<dbReference type="Gene3D" id="3.40.1390.10">
    <property type="entry name" value="MurE/MurF, N-terminal domain"/>
    <property type="match status" value="1"/>
</dbReference>
<comment type="caution">
    <text evidence="6">The sequence shown here is derived from an EMBL/GenBank/DDBJ whole genome shotgun (WGS) entry which is preliminary data.</text>
</comment>
<dbReference type="InterPro" id="IPR001451">
    <property type="entry name" value="Hexapep"/>
</dbReference>
<evidence type="ECO:0000256" key="4">
    <source>
        <dbReference type="ARBA" id="ARBA00023098"/>
    </source>
</evidence>
<evidence type="ECO:0000313" key="7">
    <source>
        <dbReference type="Proteomes" id="UP000194664"/>
    </source>
</evidence>
<dbReference type="AlphaFoldDB" id="A0A251WVN2"/>
<organism evidence="6 7">
    <name type="scientific">Marivivens niveibacter</name>
    <dbReference type="NCBI Taxonomy" id="1930667"/>
    <lineage>
        <taxon>Bacteria</taxon>
        <taxon>Pseudomonadati</taxon>
        <taxon>Pseudomonadota</taxon>
        <taxon>Alphaproteobacteria</taxon>
        <taxon>Rhodobacterales</taxon>
        <taxon>Paracoccaceae</taxon>
        <taxon>Marivivens group</taxon>
        <taxon>Marivivens</taxon>
    </lineage>
</organism>
<keyword evidence="4" id="KW-0443">Lipid metabolism</keyword>
<dbReference type="InterPro" id="IPR011004">
    <property type="entry name" value="Trimer_LpxA-like_sf"/>
</dbReference>
<dbReference type="GO" id="GO:0016020">
    <property type="term" value="C:membrane"/>
    <property type="evidence" value="ECO:0007669"/>
    <property type="project" value="GOC"/>
</dbReference>
<dbReference type="EMBL" id="MSPP01000007">
    <property type="protein sequence ID" value="OUD08178.1"/>
    <property type="molecule type" value="Genomic_DNA"/>
</dbReference>
<evidence type="ECO:0000256" key="5">
    <source>
        <dbReference type="ARBA" id="ARBA00023315"/>
    </source>
</evidence>
<dbReference type="GO" id="GO:0009245">
    <property type="term" value="P:lipid A biosynthetic process"/>
    <property type="evidence" value="ECO:0007669"/>
    <property type="project" value="UniProtKB-KW"/>
</dbReference>
<proteinExistence type="predicted"/>
<dbReference type="InterPro" id="IPR007691">
    <property type="entry name" value="LpxD"/>
</dbReference>
<keyword evidence="1" id="KW-0444">Lipid biosynthesis</keyword>
<evidence type="ECO:0000256" key="3">
    <source>
        <dbReference type="ARBA" id="ARBA00022679"/>
    </source>
</evidence>
<dbReference type="Proteomes" id="UP000194664">
    <property type="component" value="Unassembled WGS sequence"/>
</dbReference>
<dbReference type="OrthoDB" id="9784739at2"/>
<sequence length="365" mass="38292">MGYSVRQIAEALDAEAFGDLSLTITSAAEPATAKATDLALALGPSYAAAIPQGDAKVAVVWPGCDWQSYGLEAAIVAPRGRLAMAHLTQLLDTDFDISNGVHPSAVIEPGASIGENVSVGPFSFIAAGAVIGDGTRIASHVSVGPDTKIGDGCVLLDGVRIMRRSRLGDRVVIHPNSVIGADGFSWVTRTPSNFERMGKGVKEMRLDAPEDAKQHRIHSLGGVVIGNDVEIGALTAVDAGTIRATQVGDGCKMDNLVQVGHNVILGRDCVLAAKVAIAGSTVVGDRVMLGGRSAVRDNLTIGQDAVITGASVVLSDVPKGAIMMGHPARERHEEFQTMKELRRLPRLRQMISDLQKSVSKTSHND</sequence>
<reference evidence="6 7" key="1">
    <citation type="submission" date="2016-12" db="EMBL/GenBank/DDBJ databases">
        <title>The draft genome sequence of HSLHS2.</title>
        <authorList>
            <person name="Hu D."/>
            <person name="Wang L."/>
            <person name="Shao Z."/>
        </authorList>
    </citation>
    <scope>NUCLEOTIDE SEQUENCE [LARGE SCALE GENOMIC DNA]</scope>
    <source>
        <strain evidence="6">MCCC 1A06712</strain>
    </source>
</reference>
<dbReference type="SUPFAM" id="SSF51161">
    <property type="entry name" value="Trimeric LpxA-like enzymes"/>
    <property type="match status" value="1"/>
</dbReference>
<gene>
    <name evidence="6" type="ORF">BVC71_14520</name>
</gene>
<dbReference type="GO" id="GO:0016410">
    <property type="term" value="F:N-acyltransferase activity"/>
    <property type="evidence" value="ECO:0007669"/>
    <property type="project" value="InterPro"/>
</dbReference>
<dbReference type="Gene3D" id="2.160.10.10">
    <property type="entry name" value="Hexapeptide repeat proteins"/>
    <property type="match status" value="1"/>
</dbReference>
<dbReference type="CDD" id="cd03352">
    <property type="entry name" value="LbH_LpxD"/>
    <property type="match status" value="1"/>
</dbReference>
<keyword evidence="2" id="KW-0441">Lipid A biosynthesis</keyword>